<dbReference type="OrthoDB" id="2864141at2759"/>
<accession>A0A0C3SBG9</accession>
<organism evidence="1 2">
    <name type="scientific">Phlebiopsis gigantea (strain 11061_1 CR5-6)</name>
    <name type="common">White-rot fungus</name>
    <name type="synonym">Peniophora gigantea</name>
    <dbReference type="NCBI Taxonomy" id="745531"/>
    <lineage>
        <taxon>Eukaryota</taxon>
        <taxon>Fungi</taxon>
        <taxon>Dikarya</taxon>
        <taxon>Basidiomycota</taxon>
        <taxon>Agaricomycotina</taxon>
        <taxon>Agaricomycetes</taxon>
        <taxon>Polyporales</taxon>
        <taxon>Phanerochaetaceae</taxon>
        <taxon>Phlebiopsis</taxon>
    </lineage>
</organism>
<evidence type="ECO:0000313" key="2">
    <source>
        <dbReference type="Proteomes" id="UP000053257"/>
    </source>
</evidence>
<proteinExistence type="predicted"/>
<reference evidence="1 2" key="1">
    <citation type="journal article" date="2014" name="PLoS Genet.">
        <title>Analysis of the Phlebiopsis gigantea genome, transcriptome and secretome provides insight into its pioneer colonization strategies of wood.</title>
        <authorList>
            <person name="Hori C."/>
            <person name="Ishida T."/>
            <person name="Igarashi K."/>
            <person name="Samejima M."/>
            <person name="Suzuki H."/>
            <person name="Master E."/>
            <person name="Ferreira P."/>
            <person name="Ruiz-Duenas F.J."/>
            <person name="Held B."/>
            <person name="Canessa P."/>
            <person name="Larrondo L.F."/>
            <person name="Schmoll M."/>
            <person name="Druzhinina I.S."/>
            <person name="Kubicek C.P."/>
            <person name="Gaskell J.A."/>
            <person name="Kersten P."/>
            <person name="St John F."/>
            <person name="Glasner J."/>
            <person name="Sabat G."/>
            <person name="Splinter BonDurant S."/>
            <person name="Syed K."/>
            <person name="Yadav J."/>
            <person name="Mgbeahuruike A.C."/>
            <person name="Kovalchuk A."/>
            <person name="Asiegbu F.O."/>
            <person name="Lackner G."/>
            <person name="Hoffmeister D."/>
            <person name="Rencoret J."/>
            <person name="Gutierrez A."/>
            <person name="Sun H."/>
            <person name="Lindquist E."/>
            <person name="Barry K."/>
            <person name="Riley R."/>
            <person name="Grigoriev I.V."/>
            <person name="Henrissat B."/>
            <person name="Kues U."/>
            <person name="Berka R.M."/>
            <person name="Martinez A.T."/>
            <person name="Covert S.F."/>
            <person name="Blanchette R.A."/>
            <person name="Cullen D."/>
        </authorList>
    </citation>
    <scope>NUCLEOTIDE SEQUENCE [LARGE SCALE GENOMIC DNA]</scope>
    <source>
        <strain evidence="1 2">11061_1 CR5-6</strain>
    </source>
</reference>
<dbReference type="AlphaFoldDB" id="A0A0C3SBG9"/>
<keyword evidence="2" id="KW-1185">Reference proteome</keyword>
<name>A0A0C3SBG9_PHLG1</name>
<protein>
    <submittedName>
        <fullName evidence="1">Uncharacterized protein</fullName>
    </submittedName>
</protein>
<gene>
    <name evidence="1" type="ORF">PHLGIDRAFT_18430</name>
</gene>
<sequence length="60" mass="7293">MASRYVAVTFAEKPRMSVSKYIERRIIRAWKFMTHKPQRKSILMEDFVMLNARRRSVRFA</sequence>
<evidence type="ECO:0000313" key="1">
    <source>
        <dbReference type="EMBL" id="KIP10022.1"/>
    </source>
</evidence>
<dbReference type="Proteomes" id="UP000053257">
    <property type="component" value="Unassembled WGS sequence"/>
</dbReference>
<dbReference type="HOGENOM" id="CLU_198502_0_0_1"/>
<dbReference type="EMBL" id="KN840459">
    <property type="protein sequence ID" value="KIP10022.1"/>
    <property type="molecule type" value="Genomic_DNA"/>
</dbReference>